<evidence type="ECO:0000256" key="1">
    <source>
        <dbReference type="ARBA" id="ARBA00022737"/>
    </source>
</evidence>
<evidence type="ECO:0000256" key="2">
    <source>
        <dbReference type="SAM" id="MobiDB-lite"/>
    </source>
</evidence>
<dbReference type="Pfam" id="PF04326">
    <property type="entry name" value="SLFN_AlbA_2"/>
    <property type="match status" value="1"/>
</dbReference>
<evidence type="ECO:0000313" key="7">
    <source>
        <dbReference type="Proteomes" id="UP001164746"/>
    </source>
</evidence>
<dbReference type="InterPro" id="IPR048729">
    <property type="entry name" value="SLFN_GTPase-like"/>
</dbReference>
<dbReference type="Pfam" id="PF24883">
    <property type="entry name" value="NPHP3_N"/>
    <property type="match status" value="1"/>
</dbReference>
<keyword evidence="7" id="KW-1185">Reference proteome</keyword>
<feature type="domain" description="Nephrocystin 3-like N-terminal" evidence="5">
    <location>
        <begin position="515"/>
        <end position="572"/>
    </location>
</feature>
<dbReference type="InterPro" id="IPR038461">
    <property type="entry name" value="Schlafen_AlbA_2_dom_sf"/>
</dbReference>
<evidence type="ECO:0000259" key="5">
    <source>
        <dbReference type="Pfam" id="PF24883"/>
    </source>
</evidence>
<evidence type="ECO:0000259" key="3">
    <source>
        <dbReference type="Pfam" id="PF04326"/>
    </source>
</evidence>
<protein>
    <submittedName>
        <fullName evidence="6">SLN11-like protein</fullName>
    </submittedName>
</protein>
<feature type="region of interest" description="Disordered" evidence="2">
    <location>
        <begin position="863"/>
        <end position="886"/>
    </location>
</feature>
<feature type="non-terminal residue" evidence="6">
    <location>
        <position position="1"/>
    </location>
</feature>
<evidence type="ECO:0000313" key="6">
    <source>
        <dbReference type="EMBL" id="WAR21287.1"/>
    </source>
</evidence>
<gene>
    <name evidence="6" type="ORF">MAR_015261</name>
</gene>
<feature type="domain" description="Schlafen AlbA-2" evidence="3">
    <location>
        <begin position="159"/>
        <end position="252"/>
    </location>
</feature>
<sequence length="958" mass="108237">YGEVILHCTVNITRGIRECGNTIVLKHVCALLNSGGGILHMRNLDAERGVVLSKHLDTWWSGMEIKMAEILSRDDICNYFDLVGNHDDRDLYLFVKTAEHLCTLKYHCRLPTDTATHDVTYQSLMRLLVERGEPGTLEDLPLVPDRYVFGRSASELKKETKQIQFKQLCAAQNKQKGTSTLPERVCGLMVKYVSAFANHAGGHIYFGIADTRANVVGEEMTHADQHNLVSRGVHWDVNFYPVENAPKKTVRVVVVVSVVRFPGGVFTHCPVSSYVGTSGRLEEFTFTQWRDAVLNPLRDVPELHNRFQKLMLLVPRAPLIFTLPNTVDIIRQKVLQVKMDTVQPRQYIESYAIPQYREAIRAVLNFFKGQNSIIMGMECWGVKIPMAECADTICDVAIVTEFHNVHVLTFSTAYNDAVIHHSQSAAAILKTRLVQHGGCTEKFSVVSHVLDITNQDILHILETQMAGRDIYPSHFAPSKRKFDKILNSLVICMGSYMAKSQVVHSINQNGYYYFLLTHDQFELLWTQQFTKELWVHGPAGAGKTVAAAQMIQELRRRGCQLENILYLAENEKLCDFVKSHNLCLVTTRRQILAESQDPRIMDRKYGHVCNVIIDEVQNFKDRDGDWYSLAQQIANQNPPNKLHRCSNYFWLFMDYSQKVHKFKAGLPAVIGKNNFMLSEVSRSTKEIFDFTSRLMMASENVEGLTHPGLQSVNSEDEMRTLLSRVLSGLLQNGVHQDDIAILVGKRKELDHLQTELSSLNLDKSSVAGRKDSRDINHMTSRSRSRSPSLQSIAENPSSMSLEDVSDDSFDESFEISNPFDVLTQGNLDSAEQELPGELNNQSVAMETGDPVAKKQKVTFYRYDSSVDESDSESPQKENDWKLSMKSKEGSVSKEIDGVAIDTVRRFSGLDKAAVIGINPYVNEEHADFSKFLLSLATRAKDNLVIITTSDNVKQRLDK</sequence>
<reference evidence="6" key="1">
    <citation type="submission" date="2022-11" db="EMBL/GenBank/DDBJ databases">
        <title>Centuries of genome instability and evolution in soft-shell clam transmissible cancer (bioRxiv).</title>
        <authorList>
            <person name="Hart S.F.M."/>
            <person name="Yonemitsu M.A."/>
            <person name="Giersch R.M."/>
            <person name="Beal B.F."/>
            <person name="Arriagada G."/>
            <person name="Davis B.W."/>
            <person name="Ostrander E.A."/>
            <person name="Goff S.P."/>
            <person name="Metzger M.J."/>
        </authorList>
    </citation>
    <scope>NUCLEOTIDE SEQUENCE</scope>
    <source>
        <strain evidence="6">MELC-2E11</strain>
        <tissue evidence="6">Siphon/mantle</tissue>
    </source>
</reference>
<keyword evidence="1" id="KW-0677">Repeat</keyword>
<feature type="domain" description="Schlafen GTPase-like" evidence="4">
    <location>
        <begin position="374"/>
        <end position="475"/>
    </location>
</feature>
<dbReference type="SUPFAM" id="SSF52540">
    <property type="entry name" value="P-loop containing nucleoside triphosphate hydrolases"/>
    <property type="match status" value="1"/>
</dbReference>
<feature type="compositionally biased region" description="Polar residues" evidence="2">
    <location>
        <begin position="789"/>
        <end position="799"/>
    </location>
</feature>
<dbReference type="Gene3D" id="3.30.950.30">
    <property type="entry name" value="Schlafen, AAA domain"/>
    <property type="match status" value="1"/>
</dbReference>
<organism evidence="6 7">
    <name type="scientific">Mya arenaria</name>
    <name type="common">Soft-shell clam</name>
    <dbReference type="NCBI Taxonomy" id="6604"/>
    <lineage>
        <taxon>Eukaryota</taxon>
        <taxon>Metazoa</taxon>
        <taxon>Spiralia</taxon>
        <taxon>Lophotrochozoa</taxon>
        <taxon>Mollusca</taxon>
        <taxon>Bivalvia</taxon>
        <taxon>Autobranchia</taxon>
        <taxon>Heteroconchia</taxon>
        <taxon>Euheterodonta</taxon>
        <taxon>Imparidentia</taxon>
        <taxon>Neoheterodontei</taxon>
        <taxon>Myida</taxon>
        <taxon>Myoidea</taxon>
        <taxon>Myidae</taxon>
        <taxon>Mya</taxon>
    </lineage>
</organism>
<proteinExistence type="predicted"/>
<dbReference type="InterPro" id="IPR027417">
    <property type="entry name" value="P-loop_NTPase"/>
</dbReference>
<accession>A0ABY7FI91</accession>
<dbReference type="Proteomes" id="UP001164746">
    <property type="component" value="Chromosome 12"/>
</dbReference>
<dbReference type="EMBL" id="CP111023">
    <property type="protein sequence ID" value="WAR21287.1"/>
    <property type="molecule type" value="Genomic_DNA"/>
</dbReference>
<dbReference type="InterPro" id="IPR056884">
    <property type="entry name" value="NPHP3-like_N"/>
</dbReference>
<name>A0ABY7FI91_MYAAR</name>
<feature type="region of interest" description="Disordered" evidence="2">
    <location>
        <begin position="763"/>
        <end position="804"/>
    </location>
</feature>
<dbReference type="Pfam" id="PF21026">
    <property type="entry name" value="SLFN_GTPase-like"/>
    <property type="match status" value="1"/>
</dbReference>
<feature type="compositionally biased region" description="Basic and acidic residues" evidence="2">
    <location>
        <begin position="873"/>
        <end position="886"/>
    </location>
</feature>
<evidence type="ECO:0000259" key="4">
    <source>
        <dbReference type="Pfam" id="PF21026"/>
    </source>
</evidence>
<dbReference type="Gene3D" id="3.40.50.300">
    <property type="entry name" value="P-loop containing nucleotide triphosphate hydrolases"/>
    <property type="match status" value="2"/>
</dbReference>
<dbReference type="InterPro" id="IPR007421">
    <property type="entry name" value="Schlafen_AlbA_2_dom"/>
</dbReference>
<feature type="non-terminal residue" evidence="6">
    <location>
        <position position="958"/>
    </location>
</feature>